<accession>A0ABW7N688</accession>
<feature type="transmembrane region" description="Helical" evidence="6">
    <location>
        <begin position="110"/>
        <end position="130"/>
    </location>
</feature>
<evidence type="ECO:0000313" key="8">
    <source>
        <dbReference type="Proteomes" id="UP001610063"/>
    </source>
</evidence>
<evidence type="ECO:0000256" key="5">
    <source>
        <dbReference type="ARBA" id="ARBA00023136"/>
    </source>
</evidence>
<proteinExistence type="inferred from homology"/>
<comment type="caution">
    <text evidence="7">The sequence shown here is derived from an EMBL/GenBank/DDBJ whole genome shotgun (WGS) entry which is preliminary data.</text>
</comment>
<dbReference type="RefSeq" id="WP_395416656.1">
    <property type="nucleotide sequence ID" value="NZ_JBIPKE010000014.1"/>
</dbReference>
<gene>
    <name evidence="7" type="ORF">ACHKAR_06505</name>
</gene>
<dbReference type="PANTHER" id="PTHR20855">
    <property type="entry name" value="ADIPOR/PROGESTIN RECEPTOR-RELATED"/>
    <property type="match status" value="1"/>
</dbReference>
<evidence type="ECO:0000256" key="3">
    <source>
        <dbReference type="ARBA" id="ARBA00022692"/>
    </source>
</evidence>
<feature type="transmembrane region" description="Helical" evidence="6">
    <location>
        <begin position="48"/>
        <end position="67"/>
    </location>
</feature>
<evidence type="ECO:0000256" key="1">
    <source>
        <dbReference type="ARBA" id="ARBA00004127"/>
    </source>
</evidence>
<name>A0ABW7N688_9BACT</name>
<feature type="transmembrane region" description="Helical" evidence="6">
    <location>
        <begin position="196"/>
        <end position="214"/>
    </location>
</feature>
<keyword evidence="4 6" id="KW-1133">Transmembrane helix</keyword>
<dbReference type="EMBL" id="JBIPKE010000014">
    <property type="protein sequence ID" value="MFH6983081.1"/>
    <property type="molecule type" value="Genomic_DNA"/>
</dbReference>
<comment type="subcellular location">
    <subcellularLocation>
        <location evidence="1">Endomembrane system</location>
        <topology evidence="1">Multi-pass membrane protein</topology>
    </subcellularLocation>
</comment>
<keyword evidence="5 6" id="KW-0472">Membrane</keyword>
<feature type="transmembrane region" description="Helical" evidence="6">
    <location>
        <begin position="21"/>
        <end position="42"/>
    </location>
</feature>
<dbReference type="Proteomes" id="UP001610063">
    <property type="component" value="Unassembled WGS sequence"/>
</dbReference>
<feature type="transmembrane region" description="Helical" evidence="6">
    <location>
        <begin position="165"/>
        <end position="184"/>
    </location>
</feature>
<evidence type="ECO:0000256" key="4">
    <source>
        <dbReference type="ARBA" id="ARBA00022989"/>
    </source>
</evidence>
<dbReference type="NCBIfam" id="TIGR01065">
    <property type="entry name" value="hlyIII"/>
    <property type="match status" value="1"/>
</dbReference>
<dbReference type="PANTHER" id="PTHR20855:SF129">
    <property type="entry name" value="HEMOLYSIN-3 HOMOLOG"/>
    <property type="match status" value="1"/>
</dbReference>
<reference evidence="7 8" key="1">
    <citation type="journal article" date="2013" name="Int. J. Syst. Evol. Microbiol.">
        <title>Marinoscillum luteum sp. nov., isolated from marine sediment.</title>
        <authorList>
            <person name="Cha I.T."/>
            <person name="Park S.J."/>
            <person name="Kim S.J."/>
            <person name="Kim J.G."/>
            <person name="Jung M.Y."/>
            <person name="Shin K.S."/>
            <person name="Kwon K.K."/>
            <person name="Yang S.H."/>
            <person name="Seo Y.S."/>
            <person name="Rhee S.K."/>
        </authorList>
    </citation>
    <scope>NUCLEOTIDE SEQUENCE [LARGE SCALE GENOMIC DNA]</scope>
    <source>
        <strain evidence="7 8">KCTC 23939</strain>
    </source>
</reference>
<dbReference type="Pfam" id="PF03006">
    <property type="entry name" value="HlyIII"/>
    <property type="match status" value="1"/>
</dbReference>
<comment type="similarity">
    <text evidence="2">Belongs to the UPF0073 (Hly-III) family.</text>
</comment>
<evidence type="ECO:0000256" key="6">
    <source>
        <dbReference type="SAM" id="Phobius"/>
    </source>
</evidence>
<feature type="transmembrane region" description="Helical" evidence="6">
    <location>
        <begin position="137"/>
        <end position="153"/>
    </location>
</feature>
<evidence type="ECO:0000256" key="2">
    <source>
        <dbReference type="ARBA" id="ARBA00008488"/>
    </source>
</evidence>
<protein>
    <submittedName>
        <fullName evidence="7">Hemolysin III family protein</fullName>
    </submittedName>
</protein>
<sequence length="215" mass="24158">MTKSPITYYPHKEEVLNVITHFLGFVLSVAALALLVTFASIYGTVWHIVSFSIFGSTMVVLYLASTLYHSARRKTLRQKLNVFDHSAIYLLIAGTYTPYCLVALNGTIGWVLFGVTWGLALAGIVFKIFYTGKYDRLSTIGYVLMGWVAVFAAKPLYESLQSEALLYLVLGGVSYTIGAIFYSLGKVKYNHAIFHLWVLLGTAFHFVSIFFYLWN</sequence>
<organism evidence="7 8">
    <name type="scientific">Marinoscillum luteum</name>
    <dbReference type="NCBI Taxonomy" id="861051"/>
    <lineage>
        <taxon>Bacteria</taxon>
        <taxon>Pseudomonadati</taxon>
        <taxon>Bacteroidota</taxon>
        <taxon>Cytophagia</taxon>
        <taxon>Cytophagales</taxon>
        <taxon>Reichenbachiellaceae</taxon>
        <taxon>Marinoscillum</taxon>
    </lineage>
</organism>
<keyword evidence="3 6" id="KW-0812">Transmembrane</keyword>
<feature type="transmembrane region" description="Helical" evidence="6">
    <location>
        <begin position="87"/>
        <end position="104"/>
    </location>
</feature>
<dbReference type="InterPro" id="IPR005744">
    <property type="entry name" value="Hy-lIII"/>
</dbReference>
<keyword evidence="8" id="KW-1185">Reference proteome</keyword>
<dbReference type="InterPro" id="IPR004254">
    <property type="entry name" value="AdipoR/HlyIII-related"/>
</dbReference>
<evidence type="ECO:0000313" key="7">
    <source>
        <dbReference type="EMBL" id="MFH6983081.1"/>
    </source>
</evidence>